<evidence type="ECO:0000313" key="3">
    <source>
        <dbReference type="Proteomes" id="UP000054877"/>
    </source>
</evidence>
<sequence>MPNKHDDEPSKLAKSDQLEKYGFFSKPKAERRVTTDTDLERAMQLSDNARIQQEALAKRREEEAVELQYDLTVDVPDHEKLMDQLTFILQGMQGESLEEYTDKVAASYNYPTDTAEILVGKIISQEMDFTEDEISVIQSAHIAARSKPMAFDQINKSLHSVIEDESVDIVVISIGSGGSKIQQTPPLAEGLSIQAAVTVINIDPGYKFFEEIKREKPNTNQNNVLKHLYVSSVFPINGNESQLAEGDQSEHIERTIQTMLDSGKKIIFIQNTSPIIPKLSLSLARNNPELVGHQLAYIGAYHDFQPAMNYSAKFLSTPIELLKDKIFDKDSHGQLMQFWASAKSAEKTEDREEFERVRQAVVEHGQLFENLSKVDAESVFPHAIKTQPKPL</sequence>
<keyword evidence="3" id="KW-1185">Reference proteome</keyword>
<accession>A0A0W0YZ57</accession>
<dbReference type="Proteomes" id="UP000054877">
    <property type="component" value="Unassembled WGS sequence"/>
</dbReference>
<organism evidence="2 3">
    <name type="scientific">Legionella spiritensis</name>
    <dbReference type="NCBI Taxonomy" id="452"/>
    <lineage>
        <taxon>Bacteria</taxon>
        <taxon>Pseudomonadati</taxon>
        <taxon>Pseudomonadota</taxon>
        <taxon>Gammaproteobacteria</taxon>
        <taxon>Legionellales</taxon>
        <taxon>Legionellaceae</taxon>
        <taxon>Legionella</taxon>
    </lineage>
</organism>
<name>A0A0W0YZ57_LEGSP</name>
<feature type="region of interest" description="Disordered" evidence="1">
    <location>
        <begin position="1"/>
        <end position="21"/>
    </location>
</feature>
<evidence type="ECO:0000256" key="1">
    <source>
        <dbReference type="SAM" id="MobiDB-lite"/>
    </source>
</evidence>
<protein>
    <submittedName>
        <fullName evidence="2">Uncharacterized protein</fullName>
    </submittedName>
</protein>
<dbReference type="PATRIC" id="fig|452.5.peg.2194"/>
<proteinExistence type="predicted"/>
<feature type="compositionally biased region" description="Basic and acidic residues" evidence="1">
    <location>
        <begin position="1"/>
        <end position="19"/>
    </location>
</feature>
<gene>
    <name evidence="2" type="ORF">Lspi_1990</name>
</gene>
<dbReference type="AlphaFoldDB" id="A0A0W0YZ57"/>
<dbReference type="RefSeq" id="WP_058483909.1">
    <property type="nucleotide sequence ID" value="NZ_CAAAII010000004.1"/>
</dbReference>
<evidence type="ECO:0000313" key="2">
    <source>
        <dbReference type="EMBL" id="KTD62140.1"/>
    </source>
</evidence>
<reference evidence="2 3" key="1">
    <citation type="submission" date="2015-11" db="EMBL/GenBank/DDBJ databases">
        <title>Genomic analysis of 38 Legionella species identifies large and diverse effector repertoires.</title>
        <authorList>
            <person name="Burstein D."/>
            <person name="Amaro F."/>
            <person name="Zusman T."/>
            <person name="Lifshitz Z."/>
            <person name="Cohen O."/>
            <person name="Gilbert J.A."/>
            <person name="Pupko T."/>
            <person name="Shuman H.A."/>
            <person name="Segal G."/>
        </authorList>
    </citation>
    <scope>NUCLEOTIDE SEQUENCE [LARGE SCALE GENOMIC DNA]</scope>
    <source>
        <strain evidence="2 3">Mt.St.Helens-9</strain>
    </source>
</reference>
<comment type="caution">
    <text evidence="2">The sequence shown here is derived from an EMBL/GenBank/DDBJ whole genome shotgun (WGS) entry which is preliminary data.</text>
</comment>
<dbReference type="EMBL" id="LNYX01000030">
    <property type="protein sequence ID" value="KTD62140.1"/>
    <property type="molecule type" value="Genomic_DNA"/>
</dbReference>